<accession>A0A023D1B1</accession>
<protein>
    <submittedName>
        <fullName evidence="1">Uncharacterized protein</fullName>
    </submittedName>
</protein>
<comment type="caution">
    <text evidence="1">The sequence shown here is derived from an EMBL/GenBank/DDBJ whole genome shotgun (WGS) entry which is preliminary data.</text>
</comment>
<dbReference type="Proteomes" id="UP000050961">
    <property type="component" value="Unassembled WGS sequence"/>
</dbReference>
<proteinExistence type="predicted"/>
<reference evidence="1 2" key="1">
    <citation type="journal article" date="2015" name="Genome Announc.">
        <title>Expanding the biotechnology potential of lactobacilli through comparative genomics of 213 strains and associated genera.</title>
        <authorList>
            <person name="Sun Z."/>
            <person name="Harris H.M."/>
            <person name="McCann A."/>
            <person name="Guo C."/>
            <person name="Argimon S."/>
            <person name="Zhang W."/>
            <person name="Yang X."/>
            <person name="Jeffery I.B."/>
            <person name="Cooney J.C."/>
            <person name="Kagawa T.F."/>
            <person name="Liu W."/>
            <person name="Song Y."/>
            <person name="Salvetti E."/>
            <person name="Wrobel A."/>
            <person name="Rasinkangas P."/>
            <person name="Parkhill J."/>
            <person name="Rea M.C."/>
            <person name="O'Sullivan O."/>
            <person name="Ritari J."/>
            <person name="Douillard F.P."/>
            <person name="Paul Ross R."/>
            <person name="Yang R."/>
            <person name="Briner A.E."/>
            <person name="Felis G.E."/>
            <person name="de Vos W.M."/>
            <person name="Barrangou R."/>
            <person name="Klaenhammer T.R."/>
            <person name="Caufield P.W."/>
            <person name="Cui Y."/>
            <person name="Zhang H."/>
            <person name="O'Toole P.W."/>
        </authorList>
    </citation>
    <scope>NUCLEOTIDE SEQUENCE [LARGE SCALE GENOMIC DNA]</scope>
    <source>
        <strain evidence="1 2">DSM 21376</strain>
    </source>
</reference>
<dbReference type="AlphaFoldDB" id="A0A023D1B1"/>
<name>A0A023D1B1_9LACO</name>
<sequence>MTKILVLKLSKEWYDALSFSKRSVWQLQLKNRVSGHWKVNFTRVAKVDYVIAMYAGKVLADYTLGNNLTMERSEGRITDLDLQDAKNATGLVGESLDYKTANPSTIKELSELEELVIISEDAPSISVDYSFGGGSASVVKNDVTYEFTITDFDENDYGDVGVEVIGDNHSFVIDDVYNRNSLPDRDVKGAPEYLDGIERDIEDSVKAGLSEI</sequence>
<dbReference type="PATRIC" id="fig|1423806.3.peg.7"/>
<dbReference type="STRING" id="1423806.FD15_GL000006"/>
<keyword evidence="2" id="KW-1185">Reference proteome</keyword>
<dbReference type="EMBL" id="AYZF01000001">
    <property type="protein sequence ID" value="KRN07733.1"/>
    <property type="molecule type" value="Genomic_DNA"/>
</dbReference>
<evidence type="ECO:0000313" key="2">
    <source>
        <dbReference type="Proteomes" id="UP000050961"/>
    </source>
</evidence>
<dbReference type="RefSeq" id="WP_051993501.1">
    <property type="nucleotide sequence ID" value="NZ_AYZF01000001.1"/>
</dbReference>
<organism evidence="1 2">
    <name type="scientific">Liquorilactobacillus sucicola DSM 21376 = JCM 15457</name>
    <dbReference type="NCBI Taxonomy" id="1423806"/>
    <lineage>
        <taxon>Bacteria</taxon>
        <taxon>Bacillati</taxon>
        <taxon>Bacillota</taxon>
        <taxon>Bacilli</taxon>
        <taxon>Lactobacillales</taxon>
        <taxon>Lactobacillaceae</taxon>
        <taxon>Liquorilactobacillus</taxon>
    </lineage>
</organism>
<gene>
    <name evidence="1" type="ORF">FD15_GL000006</name>
</gene>
<dbReference type="OrthoDB" id="2412748at2"/>
<evidence type="ECO:0000313" key="1">
    <source>
        <dbReference type="EMBL" id="KRN07733.1"/>
    </source>
</evidence>